<dbReference type="EMBL" id="CP123518">
    <property type="protein sequence ID" value="WGM04097.1"/>
    <property type="molecule type" value="Genomic_DNA"/>
</dbReference>
<gene>
    <name evidence="2" type="ORF">QE210_21785</name>
</gene>
<dbReference type="SUPFAM" id="SSF46785">
    <property type="entry name" value="Winged helix' DNA-binding domain"/>
    <property type="match status" value="1"/>
</dbReference>
<sequence length="125" mass="14312">MLFFFLEKMGRTTNSLVCSYKTLQELTGYSRTSVAVAIKKLKQENWIDTVKIGSATAYCVNERVAWQGKDHERRYAMFSAMVIASESEQESDFHLKAKENLRHVPFVELDEIKTNSNDVLPSLSN</sequence>
<dbReference type="RefSeq" id="WP_280627381.1">
    <property type="nucleotide sequence ID" value="NZ_DAYVGJ010000254.1"/>
</dbReference>
<proteinExistence type="predicted"/>
<evidence type="ECO:0000313" key="3">
    <source>
        <dbReference type="Proteomes" id="UP001177595"/>
    </source>
</evidence>
<dbReference type="InterPro" id="IPR008813">
    <property type="entry name" value="Plasmid_replication_RepL"/>
</dbReference>
<dbReference type="Proteomes" id="UP001177595">
    <property type="component" value="Plasmid paPv14"/>
</dbReference>
<accession>A0AA95H100</accession>
<geneLocation type="plasmid" evidence="2 3">
    <name>paPv14</name>
</geneLocation>
<feature type="domain" description="Plasmid replication protein RepL" evidence="1">
    <location>
        <begin position="2"/>
        <end position="93"/>
    </location>
</feature>
<reference evidence="2" key="1">
    <citation type="submission" date="2023-04" db="EMBL/GenBank/DDBJ databases">
        <title>Genome dynamics across the evolutionary transition to endosymbiosis.</title>
        <authorList>
            <person name="Siozios S."/>
            <person name="Nadal-Jimenez P."/>
            <person name="Azagi T."/>
            <person name="Sprong H."/>
            <person name="Frost C.L."/>
            <person name="Parratt S.R."/>
            <person name="Taylor G."/>
            <person name="Brettell L."/>
            <person name="Lew K.C."/>
            <person name="Croft L."/>
            <person name="King K.C."/>
            <person name="Brockhurst M.A."/>
            <person name="Hypsa V."/>
            <person name="Novakova E."/>
            <person name="Darby A.C."/>
            <person name="Hurst G.D.D."/>
        </authorList>
    </citation>
    <scope>NUCLEOTIDE SEQUENCE</scope>
    <source>
        <strain evidence="2">APv</strain>
        <plasmid evidence="2">paPv14</plasmid>
    </source>
</reference>
<evidence type="ECO:0000259" key="1">
    <source>
        <dbReference type="Pfam" id="PF05732"/>
    </source>
</evidence>
<dbReference type="AlphaFoldDB" id="A0AA95H100"/>
<dbReference type="GO" id="GO:0006276">
    <property type="term" value="P:plasmid maintenance"/>
    <property type="evidence" value="ECO:0007669"/>
    <property type="project" value="InterPro"/>
</dbReference>
<organism evidence="2 3">
    <name type="scientific">Arsenophonus nasoniae</name>
    <name type="common">son-killer infecting Nasonia vitripennis</name>
    <dbReference type="NCBI Taxonomy" id="638"/>
    <lineage>
        <taxon>Bacteria</taxon>
        <taxon>Pseudomonadati</taxon>
        <taxon>Pseudomonadota</taxon>
        <taxon>Gammaproteobacteria</taxon>
        <taxon>Enterobacterales</taxon>
        <taxon>Morganellaceae</taxon>
        <taxon>Arsenophonus</taxon>
    </lineage>
</organism>
<keyword evidence="2" id="KW-0614">Plasmid</keyword>
<name>A0AA95H100_9GAMM</name>
<protein>
    <submittedName>
        <fullName evidence="2">Replication/maintenance protein RepL</fullName>
    </submittedName>
</protein>
<dbReference type="GO" id="GO:0006260">
    <property type="term" value="P:DNA replication"/>
    <property type="evidence" value="ECO:0007669"/>
    <property type="project" value="InterPro"/>
</dbReference>
<evidence type="ECO:0000313" key="2">
    <source>
        <dbReference type="EMBL" id="WGM04097.1"/>
    </source>
</evidence>
<dbReference type="InterPro" id="IPR036390">
    <property type="entry name" value="WH_DNA-bd_sf"/>
</dbReference>
<dbReference type="Pfam" id="PF05732">
    <property type="entry name" value="RepL"/>
    <property type="match status" value="1"/>
</dbReference>